<dbReference type="AlphaFoldDB" id="A0A382VM57"/>
<dbReference type="GO" id="GO:0005886">
    <property type="term" value="C:plasma membrane"/>
    <property type="evidence" value="ECO:0007669"/>
    <property type="project" value="TreeGrafter"/>
</dbReference>
<evidence type="ECO:0000256" key="1">
    <source>
        <dbReference type="ARBA" id="ARBA00022679"/>
    </source>
</evidence>
<reference evidence="3" key="1">
    <citation type="submission" date="2018-05" db="EMBL/GenBank/DDBJ databases">
        <authorList>
            <person name="Lanie J.A."/>
            <person name="Ng W.-L."/>
            <person name="Kazmierczak K.M."/>
            <person name="Andrzejewski T.M."/>
            <person name="Davidsen T.M."/>
            <person name="Wayne K.J."/>
            <person name="Tettelin H."/>
            <person name="Glass J.I."/>
            <person name="Rusch D."/>
            <person name="Podicherti R."/>
            <person name="Tsui H.-C.T."/>
            <person name="Winkler M.E."/>
        </authorList>
    </citation>
    <scope>NUCLEOTIDE SEQUENCE</scope>
</reference>
<protein>
    <recommendedName>
        <fullName evidence="2">3-deoxy-D-manno-octulosonic-acid transferase N-terminal domain-containing protein</fullName>
    </recommendedName>
</protein>
<dbReference type="Gene3D" id="3.40.50.2000">
    <property type="entry name" value="Glycogen Phosphorylase B"/>
    <property type="match status" value="1"/>
</dbReference>
<keyword evidence="1" id="KW-0808">Transferase</keyword>
<feature type="non-terminal residue" evidence="3">
    <location>
        <position position="284"/>
    </location>
</feature>
<dbReference type="GO" id="GO:0009245">
    <property type="term" value="P:lipid A biosynthetic process"/>
    <property type="evidence" value="ECO:0007669"/>
    <property type="project" value="TreeGrafter"/>
</dbReference>
<dbReference type="Gene3D" id="3.40.50.11720">
    <property type="entry name" value="3-Deoxy-D-manno-octulosonic-acid transferase, N-terminal domain"/>
    <property type="match status" value="1"/>
</dbReference>
<gene>
    <name evidence="3" type="ORF">METZ01_LOCUS399845</name>
</gene>
<accession>A0A382VM57</accession>
<evidence type="ECO:0000259" key="2">
    <source>
        <dbReference type="Pfam" id="PF04413"/>
    </source>
</evidence>
<feature type="domain" description="3-deoxy-D-manno-octulosonic-acid transferase N-terminal" evidence="2">
    <location>
        <begin position="1"/>
        <end position="128"/>
    </location>
</feature>
<dbReference type="InterPro" id="IPR007507">
    <property type="entry name" value="Glycos_transf_N"/>
</dbReference>
<dbReference type="EMBL" id="UINC01152681">
    <property type="protein sequence ID" value="SVD46991.1"/>
    <property type="molecule type" value="Genomic_DNA"/>
</dbReference>
<feature type="non-terminal residue" evidence="3">
    <location>
        <position position="1"/>
    </location>
</feature>
<sequence length="284" mass="32876">LVTSSTLSSSKVLSRFKLKKTIHQFFPIDSNFLTKKFLKYWKPSIAIFIESEIWPNMLKNINKQSIPLILLNARITKKSYDKWKMIPSMSKVLFKNFDICLPQNYETNKYLKSLGAKKIKFIGNLKFSEAKTEKDNKFNNNLKKIFKTKKIWCAASTHNTEEKICAIAHQKLKTKYNNLLTIIIPRHVQRVKDIDNEMSNMGLKVQTHSSNNKVHKSTEIYLVDTYGETKSFFKICKTVFLGGSIINHGGQNPLEPARFGCKILHGPHVQNFSEVYKLLNRNNL</sequence>
<dbReference type="InterPro" id="IPR039901">
    <property type="entry name" value="Kdotransferase"/>
</dbReference>
<name>A0A382VM57_9ZZZZ</name>
<dbReference type="PANTHER" id="PTHR42755">
    <property type="entry name" value="3-DEOXY-MANNO-OCTULOSONATE CYTIDYLYLTRANSFERASE"/>
    <property type="match status" value="1"/>
</dbReference>
<dbReference type="PANTHER" id="PTHR42755:SF1">
    <property type="entry name" value="3-DEOXY-D-MANNO-OCTULOSONIC ACID TRANSFERASE, MITOCHONDRIAL-RELATED"/>
    <property type="match status" value="1"/>
</dbReference>
<evidence type="ECO:0000313" key="3">
    <source>
        <dbReference type="EMBL" id="SVD46991.1"/>
    </source>
</evidence>
<dbReference type="Pfam" id="PF04413">
    <property type="entry name" value="Glycos_transf_N"/>
    <property type="match status" value="1"/>
</dbReference>
<dbReference type="InterPro" id="IPR038107">
    <property type="entry name" value="Glycos_transf_N_sf"/>
</dbReference>
<dbReference type="GO" id="GO:0016740">
    <property type="term" value="F:transferase activity"/>
    <property type="evidence" value="ECO:0007669"/>
    <property type="project" value="UniProtKB-KW"/>
</dbReference>
<organism evidence="3">
    <name type="scientific">marine metagenome</name>
    <dbReference type="NCBI Taxonomy" id="408172"/>
    <lineage>
        <taxon>unclassified sequences</taxon>
        <taxon>metagenomes</taxon>
        <taxon>ecological metagenomes</taxon>
    </lineage>
</organism>
<proteinExistence type="predicted"/>